<keyword evidence="7 11" id="KW-0547">Nucleotide-binding</keyword>
<dbReference type="SUPFAM" id="SSF56112">
    <property type="entry name" value="Protein kinase-like (PK-like)"/>
    <property type="match status" value="1"/>
</dbReference>
<keyword evidence="5" id="KW-0723">Serine/threonine-protein kinase</keyword>
<dbReference type="InterPro" id="IPR017441">
    <property type="entry name" value="Protein_kinase_ATP_BS"/>
</dbReference>
<keyword evidence="9 11" id="KW-0067">ATP-binding</keyword>
<evidence type="ECO:0000256" key="6">
    <source>
        <dbReference type="ARBA" id="ARBA00022679"/>
    </source>
</evidence>
<dbReference type="Gene3D" id="3.30.200.20">
    <property type="entry name" value="Phosphorylase Kinase, domain 1"/>
    <property type="match status" value="1"/>
</dbReference>
<dbReference type="EMBL" id="CCSD01000112">
    <property type="protein sequence ID" value="CDZ92528.1"/>
    <property type="molecule type" value="Genomic_DNA"/>
</dbReference>
<evidence type="ECO:0000256" key="4">
    <source>
        <dbReference type="ARBA" id="ARBA00010886"/>
    </source>
</evidence>
<reference evidence="14 15" key="1">
    <citation type="journal article" date="2014" name="Genome Announc.">
        <title>Draft Genome Sequence of Propane- and Butane-Oxidizing Actinobacterium Rhodococcus ruber IEGM 231.</title>
        <authorList>
            <person name="Ivshina I.B."/>
            <person name="Kuyukina M.S."/>
            <person name="Krivoruchko A.V."/>
            <person name="Barbe V."/>
            <person name="Fischer C."/>
        </authorList>
    </citation>
    <scope>NUCLEOTIDE SEQUENCE [LARGE SCALE GENOMIC DNA]</scope>
</reference>
<dbReference type="InterPro" id="IPR001245">
    <property type="entry name" value="Ser-Thr/Tyr_kinase_cat_dom"/>
</dbReference>
<dbReference type="GO" id="GO:0005524">
    <property type="term" value="F:ATP binding"/>
    <property type="evidence" value="ECO:0007669"/>
    <property type="project" value="UniProtKB-UniRule"/>
</dbReference>
<evidence type="ECO:0000256" key="10">
    <source>
        <dbReference type="ARBA" id="ARBA00023212"/>
    </source>
</evidence>
<dbReference type="Pfam" id="PF20442">
    <property type="entry name" value="BrxL_N"/>
    <property type="match status" value="1"/>
</dbReference>
<protein>
    <submittedName>
        <fullName evidence="14">Putative Mitogen-activated protein kinase kinase</fullName>
        <ecNumber evidence="14">2.7.12.2</ecNumber>
    </submittedName>
</protein>
<dbReference type="InterPro" id="IPR011009">
    <property type="entry name" value="Kinase-like_dom_sf"/>
</dbReference>
<dbReference type="PROSITE" id="PS00108">
    <property type="entry name" value="PROTEIN_KINASE_ST"/>
    <property type="match status" value="1"/>
</dbReference>
<comment type="similarity">
    <text evidence="3">Belongs to the protein kinase superfamily. TKL Ser/Thr protein kinase family. ROCO subfamily.</text>
</comment>
<gene>
    <name evidence="14" type="ORF">RHRU231_960057</name>
</gene>
<sequence length="819" mass="92821">MTTLDELDHLAAEVFEGYLVRKDLAQQFRGQYPVPTYVGEFLLGRYCATTDPDEIGEGLAIVERSMKERTVRAGDEELFKSRAREKGRVKIIDLLRARLDARADSYKAELPSLQLNDIHISDELVNEHDRMLTGGFYAEVTLEYIAALARESGGQPFRVESVRPIQMSTRDALDTYVKGRSRFRLEQWRDLLLRSVGFEPSRFTQRQQDILLARMVPFIVANYNAVELGPRGTGKSHLFQQVSPYAHLVSGGKATIANMFVNNTTGRRGLVAQYDVVCFDEISGVSFDTKEGVNILKGYMESGEFSRGKESIRADGGIVMVGNFDVDVQDELRRGHLFGPMPKEMRNDTAFHDRIHAYLPGWDVPKLDPSYFTAHFGFVSDFLAECWSQLRRTSRLDVIQGRLEWGNELSGRDRKAANNTVNGLLKLLWPDPSIEVSDDELAWAAELALEFRRRVKEQQAWVGAIEFGNVDLSYRVGDRSERVVFCQESLQQRLRAEREMGERRAEPVGHEFPLPDPRDVQSSVEARAADYAVGDMIDGRFEILDILGQGGFSKVYRVRDEVESEERALKLFDNAAGYKAVRREIAALRKVDHPNVVKVYWAGKTNAGDWYLITEYIDGESLEEYATGKRHLRDREAIDVALEILDALVAIHPDSKRLGELDDKRRAGELSEDEYAEWMELQDKGLVHRDIKPLNVMLTRTGVKLLDFNITSRVGDEVKTLSGTPPYQAPDADLTRWDVSTDLFAVGVMLYELLCNGHHPYRGSRPMVGESVIDPLTIRPNLSSGLAEFLLKACAPYRDERFSTAQEMKDALEAIRSRR</sequence>
<evidence type="ECO:0000256" key="8">
    <source>
        <dbReference type="ARBA" id="ARBA00022777"/>
    </source>
</evidence>
<feature type="binding site" evidence="11">
    <location>
        <position position="570"/>
    </location>
    <ligand>
        <name>ATP</name>
        <dbReference type="ChEBI" id="CHEBI:30616"/>
    </ligand>
</feature>
<accession>A0A098BUX7</accession>
<feature type="region of interest" description="Disordered" evidence="12">
    <location>
        <begin position="498"/>
        <end position="517"/>
    </location>
</feature>
<dbReference type="GO" id="GO:0000922">
    <property type="term" value="C:spindle pole"/>
    <property type="evidence" value="ECO:0007669"/>
    <property type="project" value="UniProtKB-SubCell"/>
</dbReference>
<dbReference type="Proteomes" id="UP000042997">
    <property type="component" value="Unassembled WGS sequence"/>
</dbReference>
<dbReference type="CDD" id="cd14014">
    <property type="entry name" value="STKc_PknB_like"/>
    <property type="match status" value="1"/>
</dbReference>
<dbReference type="PROSITE" id="PS00107">
    <property type="entry name" value="PROTEIN_KINASE_ATP"/>
    <property type="match status" value="1"/>
</dbReference>
<dbReference type="InterPro" id="IPR027417">
    <property type="entry name" value="P-loop_NTPase"/>
</dbReference>
<feature type="domain" description="Protein kinase" evidence="13">
    <location>
        <begin position="541"/>
        <end position="815"/>
    </location>
</feature>
<evidence type="ECO:0000256" key="5">
    <source>
        <dbReference type="ARBA" id="ARBA00022527"/>
    </source>
</evidence>
<dbReference type="InterPro" id="IPR046838">
    <property type="entry name" value="BrxL_N"/>
</dbReference>
<keyword evidence="6 14" id="KW-0808">Transferase</keyword>
<evidence type="ECO:0000256" key="2">
    <source>
        <dbReference type="ARBA" id="ARBA00004647"/>
    </source>
</evidence>
<dbReference type="OrthoDB" id="5297084at2"/>
<dbReference type="PANTHER" id="PTHR43289">
    <property type="entry name" value="MITOGEN-ACTIVATED PROTEIN KINASE KINASE KINASE 20-RELATED"/>
    <property type="match status" value="1"/>
</dbReference>
<feature type="compositionally biased region" description="Basic and acidic residues" evidence="12">
    <location>
        <begin position="498"/>
        <end position="509"/>
    </location>
</feature>
<evidence type="ECO:0000256" key="11">
    <source>
        <dbReference type="PROSITE-ProRule" id="PRU10141"/>
    </source>
</evidence>
<dbReference type="InterPro" id="IPR008271">
    <property type="entry name" value="Ser/Thr_kinase_AS"/>
</dbReference>
<dbReference type="InterPro" id="IPR014061">
    <property type="entry name" value="BrxL-like"/>
</dbReference>
<evidence type="ECO:0000256" key="12">
    <source>
        <dbReference type="SAM" id="MobiDB-lite"/>
    </source>
</evidence>
<dbReference type="NCBIfam" id="TIGR02688">
    <property type="entry name" value="BREX system Lon protease-like protein BrxL"/>
    <property type="match status" value="1"/>
</dbReference>
<keyword evidence="10" id="KW-0963">Cytoplasm</keyword>
<dbReference type="Pfam" id="PF07714">
    <property type="entry name" value="PK_Tyr_Ser-Thr"/>
    <property type="match status" value="1"/>
</dbReference>
<dbReference type="Gene3D" id="1.10.510.10">
    <property type="entry name" value="Transferase(Phosphotransferase) domain 1"/>
    <property type="match status" value="1"/>
</dbReference>
<dbReference type="PROSITE" id="PS50011">
    <property type="entry name" value="PROTEIN_KINASE_DOM"/>
    <property type="match status" value="1"/>
</dbReference>
<dbReference type="InterPro" id="IPR000719">
    <property type="entry name" value="Prot_kinase_dom"/>
</dbReference>
<evidence type="ECO:0000313" key="14">
    <source>
        <dbReference type="EMBL" id="CDZ92528.1"/>
    </source>
</evidence>
<dbReference type="Pfam" id="PF13337">
    <property type="entry name" value="BrxL_ATPase"/>
    <property type="match status" value="1"/>
</dbReference>
<name>A0A098BUX7_9NOCA</name>
<dbReference type="SMART" id="SM00220">
    <property type="entry name" value="S_TKc"/>
    <property type="match status" value="1"/>
</dbReference>
<comment type="similarity">
    <text evidence="4">Belongs to the protein kinase superfamily. NEK Ser/Thr protein kinase family. NIMA subfamily.</text>
</comment>
<evidence type="ECO:0000256" key="7">
    <source>
        <dbReference type="ARBA" id="ARBA00022741"/>
    </source>
</evidence>
<organism evidence="14 15">
    <name type="scientific">Rhodococcus ruber</name>
    <dbReference type="NCBI Taxonomy" id="1830"/>
    <lineage>
        <taxon>Bacteria</taxon>
        <taxon>Bacillati</taxon>
        <taxon>Actinomycetota</taxon>
        <taxon>Actinomycetes</taxon>
        <taxon>Mycobacteriales</taxon>
        <taxon>Nocardiaceae</taxon>
        <taxon>Rhodococcus</taxon>
    </lineage>
</organism>
<evidence type="ECO:0000313" key="15">
    <source>
        <dbReference type="Proteomes" id="UP000042997"/>
    </source>
</evidence>
<dbReference type="GO" id="GO:0004674">
    <property type="term" value="F:protein serine/threonine kinase activity"/>
    <property type="evidence" value="ECO:0007669"/>
    <property type="project" value="UniProtKB-KW"/>
</dbReference>
<dbReference type="EC" id="2.7.12.2" evidence="14"/>
<dbReference type="PANTHER" id="PTHR43289:SF34">
    <property type="entry name" value="SERINE_THREONINE-PROTEIN KINASE YBDM-RELATED"/>
    <property type="match status" value="1"/>
</dbReference>
<proteinExistence type="inferred from homology"/>
<dbReference type="RefSeq" id="WP_052455380.1">
    <property type="nucleotide sequence ID" value="NZ_JAJNCM010000017.1"/>
</dbReference>
<dbReference type="GO" id="GO:0005813">
    <property type="term" value="C:centrosome"/>
    <property type="evidence" value="ECO:0007669"/>
    <property type="project" value="UniProtKB-SubCell"/>
</dbReference>
<dbReference type="AlphaFoldDB" id="A0A098BUX7"/>
<evidence type="ECO:0000256" key="3">
    <source>
        <dbReference type="ARBA" id="ARBA00008171"/>
    </source>
</evidence>
<evidence type="ECO:0000259" key="13">
    <source>
        <dbReference type="PROSITE" id="PS50011"/>
    </source>
</evidence>
<keyword evidence="10" id="KW-0206">Cytoskeleton</keyword>
<dbReference type="SUPFAM" id="SSF52540">
    <property type="entry name" value="P-loop containing nucleoside triphosphate hydrolases"/>
    <property type="match status" value="1"/>
</dbReference>
<comment type="subcellular location">
    <subcellularLocation>
        <location evidence="1">Cytoplasm</location>
        <location evidence="1">Cytoskeleton</location>
        <location evidence="1">Microtubule organizing center</location>
        <location evidence="1">Centrosome</location>
    </subcellularLocation>
    <subcellularLocation>
        <location evidence="2">Cytoplasm</location>
        <location evidence="2">Cytoskeleton</location>
        <location evidence="2">Spindle pole</location>
    </subcellularLocation>
</comment>
<keyword evidence="8 14" id="KW-0418">Kinase</keyword>
<evidence type="ECO:0000256" key="1">
    <source>
        <dbReference type="ARBA" id="ARBA00004300"/>
    </source>
</evidence>
<evidence type="ECO:0000256" key="9">
    <source>
        <dbReference type="ARBA" id="ARBA00022840"/>
    </source>
</evidence>